<accession>A0ABW2GDG4</accession>
<evidence type="ECO:0000256" key="2">
    <source>
        <dbReference type="ARBA" id="ARBA00022475"/>
    </source>
</evidence>
<dbReference type="Proteomes" id="UP001596413">
    <property type="component" value="Unassembled WGS sequence"/>
</dbReference>
<feature type="transmembrane region" description="Helical" evidence="6">
    <location>
        <begin position="369"/>
        <end position="387"/>
    </location>
</feature>
<feature type="transmembrane region" description="Helical" evidence="6">
    <location>
        <begin position="249"/>
        <end position="270"/>
    </location>
</feature>
<proteinExistence type="predicted"/>
<dbReference type="Pfam" id="PF07690">
    <property type="entry name" value="MFS_1"/>
    <property type="match status" value="1"/>
</dbReference>
<evidence type="ECO:0000313" key="8">
    <source>
        <dbReference type="EMBL" id="MFC7218743.1"/>
    </source>
</evidence>
<gene>
    <name evidence="8" type="ORF">ACFQLX_11265</name>
</gene>
<dbReference type="EMBL" id="JBHSZO010000014">
    <property type="protein sequence ID" value="MFC7218743.1"/>
    <property type="molecule type" value="Genomic_DNA"/>
</dbReference>
<evidence type="ECO:0000313" key="9">
    <source>
        <dbReference type="Proteomes" id="UP001596413"/>
    </source>
</evidence>
<feature type="transmembrane region" description="Helical" evidence="6">
    <location>
        <begin position="173"/>
        <end position="194"/>
    </location>
</feature>
<feature type="transmembrane region" description="Helical" evidence="6">
    <location>
        <begin position="215"/>
        <end position="237"/>
    </location>
</feature>
<dbReference type="InterPro" id="IPR036259">
    <property type="entry name" value="MFS_trans_sf"/>
</dbReference>
<evidence type="ECO:0000256" key="3">
    <source>
        <dbReference type="ARBA" id="ARBA00022692"/>
    </source>
</evidence>
<dbReference type="PANTHER" id="PTHR43124">
    <property type="entry name" value="PURINE EFFLUX PUMP PBUE"/>
    <property type="match status" value="1"/>
</dbReference>
<evidence type="ECO:0000259" key="7">
    <source>
        <dbReference type="PROSITE" id="PS50850"/>
    </source>
</evidence>
<feature type="transmembrane region" description="Helical" evidence="6">
    <location>
        <begin position="112"/>
        <end position="130"/>
    </location>
</feature>
<keyword evidence="2" id="KW-1003">Cell membrane</keyword>
<comment type="caution">
    <text evidence="8">The sequence shown here is derived from an EMBL/GenBank/DDBJ whole genome shotgun (WGS) entry which is preliminary data.</text>
</comment>
<dbReference type="RefSeq" id="WP_386414165.1">
    <property type="nucleotide sequence ID" value="NZ_JBHSZO010000014.1"/>
</dbReference>
<dbReference type="CDD" id="cd17324">
    <property type="entry name" value="MFS_NepI_like"/>
    <property type="match status" value="1"/>
</dbReference>
<feature type="transmembrane region" description="Helical" evidence="6">
    <location>
        <begin position="277"/>
        <end position="295"/>
    </location>
</feature>
<feature type="domain" description="Major facilitator superfamily (MFS) profile" evidence="7">
    <location>
        <begin position="17"/>
        <end position="393"/>
    </location>
</feature>
<dbReference type="InterPro" id="IPR050189">
    <property type="entry name" value="MFS_Efflux_Transporters"/>
</dbReference>
<keyword evidence="5 6" id="KW-0472">Membrane</keyword>
<dbReference type="SUPFAM" id="SSF103473">
    <property type="entry name" value="MFS general substrate transporter"/>
    <property type="match status" value="1"/>
</dbReference>
<sequence length="412" mass="41840">MPAPPPAATPPARVPAAVYVLGLSVFALGTSEFMLSGLLPEVARDLDVSIPRAGLLISAFAIGMVVGAPLLAAATLRLPRRATLTGLLLLFGAGHVVGAVADSYAVLFATRVVSALACAGFWAVGAAVAISMVPASARAKAMAIMIGGLSVANVVGVPGGAVLGQLWGWRSAFWAVALMTVVAVVGVLTLVPRVPVPKEPPRLRQELRIYANPQVWLVLVTIALFAASSFAFFSYLAPLLTDVTGLGEGWVPVVLVVFGAGALIGTVVGGRIADRNLIGTMYAGLASSAVVLALVALLAEYAWAVVSLTGLMGATLFMTAPALNARMFNIAHEAQTLAGATNTSAFNIGNTIGPWLGGLVISAGLGYPATAWTGALLATLGVGGVALQSRAGRGSRVVARSTELERTAEAAS</sequence>
<dbReference type="NCBIfam" id="NF033135">
    <property type="entry name" value="cmx_cmrA"/>
    <property type="match status" value="1"/>
</dbReference>
<evidence type="ECO:0000256" key="1">
    <source>
        <dbReference type="ARBA" id="ARBA00004651"/>
    </source>
</evidence>
<dbReference type="PANTHER" id="PTHR43124:SF3">
    <property type="entry name" value="CHLORAMPHENICOL EFFLUX PUMP RV0191"/>
    <property type="match status" value="1"/>
</dbReference>
<keyword evidence="9" id="KW-1185">Reference proteome</keyword>
<feature type="transmembrane region" description="Helical" evidence="6">
    <location>
        <begin position="344"/>
        <end position="363"/>
    </location>
</feature>
<keyword evidence="3 6" id="KW-0812">Transmembrane</keyword>
<keyword evidence="4 6" id="KW-1133">Transmembrane helix</keyword>
<feature type="transmembrane region" description="Helical" evidence="6">
    <location>
        <begin position="55"/>
        <end position="74"/>
    </location>
</feature>
<evidence type="ECO:0000256" key="6">
    <source>
        <dbReference type="SAM" id="Phobius"/>
    </source>
</evidence>
<evidence type="ECO:0000256" key="5">
    <source>
        <dbReference type="ARBA" id="ARBA00023136"/>
    </source>
</evidence>
<dbReference type="InterPro" id="IPR020846">
    <property type="entry name" value="MFS_dom"/>
</dbReference>
<feature type="transmembrane region" description="Helical" evidence="6">
    <location>
        <begin position="142"/>
        <end position="167"/>
    </location>
</feature>
<protein>
    <submittedName>
        <fullName evidence="8">Cmx/CmrA family chloramphenicol efflux MFS transporter</fullName>
    </submittedName>
</protein>
<feature type="transmembrane region" description="Helical" evidence="6">
    <location>
        <begin position="86"/>
        <end position="106"/>
    </location>
</feature>
<dbReference type="PROSITE" id="PS50850">
    <property type="entry name" value="MFS"/>
    <property type="match status" value="1"/>
</dbReference>
<feature type="transmembrane region" description="Helical" evidence="6">
    <location>
        <begin position="12"/>
        <end position="35"/>
    </location>
</feature>
<organism evidence="8 9">
    <name type="scientific">Streptomyces polyrhachis</name>
    <dbReference type="NCBI Taxonomy" id="1282885"/>
    <lineage>
        <taxon>Bacteria</taxon>
        <taxon>Bacillati</taxon>
        <taxon>Actinomycetota</taxon>
        <taxon>Actinomycetes</taxon>
        <taxon>Kitasatosporales</taxon>
        <taxon>Streptomycetaceae</taxon>
        <taxon>Streptomyces</taxon>
    </lineage>
</organism>
<reference evidence="9" key="1">
    <citation type="journal article" date="2019" name="Int. J. Syst. Evol. Microbiol.">
        <title>The Global Catalogue of Microorganisms (GCM) 10K type strain sequencing project: providing services to taxonomists for standard genome sequencing and annotation.</title>
        <authorList>
            <consortium name="The Broad Institute Genomics Platform"/>
            <consortium name="The Broad Institute Genome Sequencing Center for Infectious Disease"/>
            <person name="Wu L."/>
            <person name="Ma J."/>
        </authorList>
    </citation>
    <scope>NUCLEOTIDE SEQUENCE [LARGE SCALE GENOMIC DNA]</scope>
    <source>
        <strain evidence="9">CGMCC 1.13681</strain>
    </source>
</reference>
<evidence type="ECO:0000256" key="4">
    <source>
        <dbReference type="ARBA" id="ARBA00022989"/>
    </source>
</evidence>
<dbReference type="Gene3D" id="1.20.1250.20">
    <property type="entry name" value="MFS general substrate transporter like domains"/>
    <property type="match status" value="1"/>
</dbReference>
<comment type="subcellular location">
    <subcellularLocation>
        <location evidence="1">Cell membrane</location>
        <topology evidence="1">Multi-pass membrane protein</topology>
    </subcellularLocation>
</comment>
<dbReference type="InterPro" id="IPR011701">
    <property type="entry name" value="MFS"/>
</dbReference>
<feature type="transmembrane region" description="Helical" evidence="6">
    <location>
        <begin position="301"/>
        <end position="323"/>
    </location>
</feature>
<name>A0ABW2GDG4_9ACTN</name>